<dbReference type="PANTHER" id="PTHR24412">
    <property type="entry name" value="KELCH PROTEIN"/>
    <property type="match status" value="1"/>
</dbReference>
<evidence type="ECO:0000313" key="5">
    <source>
        <dbReference type="Proteomes" id="UP000184543"/>
    </source>
</evidence>
<dbReference type="SUPFAM" id="SSF117281">
    <property type="entry name" value="Kelch motif"/>
    <property type="match status" value="1"/>
</dbReference>
<feature type="signal peptide" evidence="3">
    <location>
        <begin position="1"/>
        <end position="26"/>
    </location>
</feature>
<sequence>MNRTLSHLQVLSLTFLSLLTFSSCSSDDDDDNLGNWVDRSVFDGSPRSSVSGFTIGDVGYMGLGYDGDDYLNSFWSYDLQGDYWSQKADFPGSARNAAVGFEIDGTGYLGSGYDGLDELSDFYAYDPSTNTWTEIAPTPAAARRSAVAFGANGYGYFGTGYDGENDRKDFWKYDPSTDTWSELVGFGGDKRRDAVTFTIDNTVYLGTGVSNGIYLDDFWAFDPSTETWTKKLDLDEEDDYSIVRSNAVAFTLNGYGYIACGYATGALGTVWEYIPGTDSWEAKTSFEGTTRQDAIAFSNGTRAFVGLGRSGTLYLDDLDEFFPFDEYDDED</sequence>
<reference evidence="5" key="1">
    <citation type="submission" date="2016-11" db="EMBL/GenBank/DDBJ databases">
        <authorList>
            <person name="Varghese N."/>
            <person name="Submissions S."/>
        </authorList>
    </citation>
    <scope>NUCLEOTIDE SEQUENCE [LARGE SCALE GENOMIC DNA]</scope>
    <source>
        <strain evidence="5">DSM 19858</strain>
    </source>
</reference>
<keyword evidence="3" id="KW-0732">Signal</keyword>
<evidence type="ECO:0000256" key="3">
    <source>
        <dbReference type="SAM" id="SignalP"/>
    </source>
</evidence>
<dbReference type="Pfam" id="PF01344">
    <property type="entry name" value="Kelch_1"/>
    <property type="match status" value="2"/>
</dbReference>
<protein>
    <submittedName>
        <fullName evidence="4">Galactose oxidase, central domain</fullName>
    </submittedName>
</protein>
<evidence type="ECO:0000313" key="4">
    <source>
        <dbReference type="EMBL" id="SHJ56520.1"/>
    </source>
</evidence>
<evidence type="ECO:0000256" key="2">
    <source>
        <dbReference type="ARBA" id="ARBA00022737"/>
    </source>
</evidence>
<dbReference type="AlphaFoldDB" id="A0A1M6KC78"/>
<name>A0A1M6KC78_9FLAO</name>
<keyword evidence="5" id="KW-1185">Reference proteome</keyword>
<dbReference type="OrthoDB" id="103335at2"/>
<dbReference type="Gene3D" id="2.120.10.80">
    <property type="entry name" value="Kelch-type beta propeller"/>
    <property type="match status" value="2"/>
</dbReference>
<dbReference type="PROSITE" id="PS51257">
    <property type="entry name" value="PROKAR_LIPOPROTEIN"/>
    <property type="match status" value="1"/>
</dbReference>
<evidence type="ECO:0000256" key="1">
    <source>
        <dbReference type="ARBA" id="ARBA00022441"/>
    </source>
</evidence>
<gene>
    <name evidence="4" type="ORF">SAMN04488513_1069</name>
</gene>
<keyword evidence="2" id="KW-0677">Repeat</keyword>
<dbReference type="InterPro" id="IPR006652">
    <property type="entry name" value="Kelch_1"/>
</dbReference>
<dbReference type="Proteomes" id="UP000184543">
    <property type="component" value="Unassembled WGS sequence"/>
</dbReference>
<dbReference type="PANTHER" id="PTHR24412:SF497">
    <property type="entry name" value="KELCH-LIKE PROTEIN 18"/>
    <property type="match status" value="1"/>
</dbReference>
<proteinExistence type="predicted"/>
<feature type="chain" id="PRO_5012861626" evidence="3">
    <location>
        <begin position="27"/>
        <end position="331"/>
    </location>
</feature>
<dbReference type="RefSeq" id="WP_072994558.1">
    <property type="nucleotide sequence ID" value="NZ_FQYU01000006.1"/>
</dbReference>
<keyword evidence="1" id="KW-0880">Kelch repeat</keyword>
<organism evidence="4 5">
    <name type="scientific">Pseudozobellia thermophila</name>
    <dbReference type="NCBI Taxonomy" id="192903"/>
    <lineage>
        <taxon>Bacteria</taxon>
        <taxon>Pseudomonadati</taxon>
        <taxon>Bacteroidota</taxon>
        <taxon>Flavobacteriia</taxon>
        <taxon>Flavobacteriales</taxon>
        <taxon>Flavobacteriaceae</taxon>
        <taxon>Pseudozobellia</taxon>
    </lineage>
</organism>
<dbReference type="EMBL" id="FQYU01000006">
    <property type="protein sequence ID" value="SHJ56520.1"/>
    <property type="molecule type" value="Genomic_DNA"/>
</dbReference>
<dbReference type="STRING" id="192903.SAMN04488513_1069"/>
<dbReference type="InterPro" id="IPR015915">
    <property type="entry name" value="Kelch-typ_b-propeller"/>
</dbReference>
<accession>A0A1M6KC78</accession>